<keyword evidence="2 6" id="KW-0812">Transmembrane</keyword>
<feature type="transmembrane region" description="Helical" evidence="6">
    <location>
        <begin position="152"/>
        <end position="172"/>
    </location>
</feature>
<organism evidence="9 10">
    <name type="scientific">Hortaea werneckii</name>
    <name type="common">Black yeast</name>
    <name type="synonym">Cladosporium werneckii</name>
    <dbReference type="NCBI Taxonomy" id="91943"/>
    <lineage>
        <taxon>Eukaryota</taxon>
        <taxon>Fungi</taxon>
        <taxon>Dikarya</taxon>
        <taxon>Ascomycota</taxon>
        <taxon>Pezizomycotina</taxon>
        <taxon>Dothideomycetes</taxon>
        <taxon>Dothideomycetidae</taxon>
        <taxon>Mycosphaerellales</taxon>
        <taxon>Teratosphaeriaceae</taxon>
        <taxon>Hortaea</taxon>
    </lineage>
</organism>
<dbReference type="InterPro" id="IPR000620">
    <property type="entry name" value="EamA_dom"/>
</dbReference>
<dbReference type="AlphaFoldDB" id="A0A3M7E264"/>
<feature type="compositionally biased region" description="Low complexity" evidence="5">
    <location>
        <begin position="72"/>
        <end position="86"/>
    </location>
</feature>
<feature type="region of interest" description="Disordered" evidence="5">
    <location>
        <begin position="314"/>
        <end position="339"/>
    </location>
</feature>
<feature type="signal peptide" evidence="7">
    <location>
        <begin position="1"/>
        <end position="21"/>
    </location>
</feature>
<dbReference type="PANTHER" id="PTHR22911:SF6">
    <property type="entry name" value="SOLUTE CARRIER FAMILY 35 MEMBER G1"/>
    <property type="match status" value="1"/>
</dbReference>
<evidence type="ECO:0000313" key="10">
    <source>
        <dbReference type="Proteomes" id="UP000269276"/>
    </source>
</evidence>
<evidence type="ECO:0000256" key="2">
    <source>
        <dbReference type="ARBA" id="ARBA00022692"/>
    </source>
</evidence>
<sequence>MQPWRFYLLLLEVLCKELSSGSRKVLPLSPAPYQSGSINLCWDATWVPWNIRMRNYPSTDGVYKIGPDDGNESAASKAEAQSKQKSGNGFLSAPLSGPIRPLSPDTLSNLSTDEYNEIRLGHLPSRHFTGGQSHEAKPEITPRGWYGKVRALWTRNLGLCYMLIAQVFGTLMNVTTRLLEVEGNNGKGLHPFQILFARMSITVVLASGYMYYRKTPYFPLGMPEVRWLLVARGFGGFFGVFGMYYSLLYLPLADATVITFLAPSLACWACSILINEPFGRLEQIAGLVSLVGVALIARPTSLFAAFAPKDSPPATGNSDVMPGGNSTGAASGEDSDASSYENVTPEQRLAAVGIALIGVLGAATAYTTIRWIGKRAHPLISVNYFAVWSTIVSIFMMLVLPDFGFLLPADAKEWAYLIFLGTCGFIMLIFGHTPDLMSIAGSTLIVGSALYVATFADTGSGQDKSATPGSANTRQADDEEAGQGHIHRTGDSPLGQYQDEEHGQRPIEEVQMRNLRH</sequence>
<dbReference type="OrthoDB" id="306876at2759"/>
<reference evidence="9 10" key="1">
    <citation type="journal article" date="2018" name="BMC Genomics">
        <title>Genomic evidence for intraspecific hybridization in a clonal and extremely halotolerant yeast.</title>
        <authorList>
            <person name="Gostincar C."/>
            <person name="Stajich J.E."/>
            <person name="Zupancic J."/>
            <person name="Zalar P."/>
            <person name="Gunde-Cimerman N."/>
        </authorList>
    </citation>
    <scope>NUCLEOTIDE SEQUENCE [LARGE SCALE GENOMIC DNA]</scope>
    <source>
        <strain evidence="9 10">EXF-2682</strain>
    </source>
</reference>
<feature type="transmembrane region" description="Helical" evidence="6">
    <location>
        <begin position="384"/>
        <end position="408"/>
    </location>
</feature>
<evidence type="ECO:0000256" key="4">
    <source>
        <dbReference type="ARBA" id="ARBA00023136"/>
    </source>
</evidence>
<feature type="transmembrane region" description="Helical" evidence="6">
    <location>
        <begin position="287"/>
        <end position="307"/>
    </location>
</feature>
<dbReference type="SUPFAM" id="SSF103481">
    <property type="entry name" value="Multidrug resistance efflux transporter EmrE"/>
    <property type="match status" value="1"/>
</dbReference>
<feature type="region of interest" description="Disordered" evidence="5">
    <location>
        <begin position="67"/>
        <end position="99"/>
    </location>
</feature>
<comment type="caution">
    <text evidence="9">The sequence shown here is derived from an EMBL/GenBank/DDBJ whole genome shotgun (WGS) entry which is preliminary data.</text>
</comment>
<accession>A0A3M7E264</accession>
<evidence type="ECO:0000259" key="8">
    <source>
        <dbReference type="Pfam" id="PF00892"/>
    </source>
</evidence>
<comment type="subcellular location">
    <subcellularLocation>
        <location evidence="1">Membrane</location>
        <topology evidence="1">Multi-pass membrane protein</topology>
    </subcellularLocation>
</comment>
<feature type="compositionally biased region" description="Polar residues" evidence="5">
    <location>
        <begin position="459"/>
        <end position="474"/>
    </location>
</feature>
<protein>
    <recommendedName>
        <fullName evidence="8">EamA domain-containing protein</fullName>
    </recommendedName>
</protein>
<feature type="compositionally biased region" description="Basic and acidic residues" evidence="5">
    <location>
        <begin position="499"/>
        <end position="511"/>
    </location>
</feature>
<evidence type="ECO:0000313" key="9">
    <source>
        <dbReference type="EMBL" id="RMY70480.1"/>
    </source>
</evidence>
<feature type="transmembrane region" description="Helical" evidence="6">
    <location>
        <begin position="224"/>
        <end position="245"/>
    </location>
</feature>
<dbReference type="Pfam" id="PF00892">
    <property type="entry name" value="EamA"/>
    <property type="match status" value="1"/>
</dbReference>
<gene>
    <name evidence="9" type="ORF">D0863_05761</name>
</gene>
<feature type="transmembrane region" description="Helical" evidence="6">
    <location>
        <begin position="257"/>
        <end position="275"/>
    </location>
</feature>
<name>A0A3M7E264_HORWE</name>
<dbReference type="PANTHER" id="PTHR22911">
    <property type="entry name" value="ACYL-MALONYL CONDENSING ENZYME-RELATED"/>
    <property type="match status" value="1"/>
</dbReference>
<proteinExistence type="predicted"/>
<evidence type="ECO:0000256" key="1">
    <source>
        <dbReference type="ARBA" id="ARBA00004141"/>
    </source>
</evidence>
<feature type="chain" id="PRO_5018219905" description="EamA domain-containing protein" evidence="7">
    <location>
        <begin position="22"/>
        <end position="517"/>
    </location>
</feature>
<dbReference type="GO" id="GO:0016020">
    <property type="term" value="C:membrane"/>
    <property type="evidence" value="ECO:0007669"/>
    <property type="project" value="UniProtKB-SubCell"/>
</dbReference>
<feature type="transmembrane region" description="Helical" evidence="6">
    <location>
        <begin position="414"/>
        <end position="431"/>
    </location>
</feature>
<evidence type="ECO:0000256" key="7">
    <source>
        <dbReference type="SAM" id="SignalP"/>
    </source>
</evidence>
<keyword evidence="3 6" id="KW-1133">Transmembrane helix</keyword>
<keyword evidence="7" id="KW-0732">Signal</keyword>
<dbReference type="InterPro" id="IPR037185">
    <property type="entry name" value="EmrE-like"/>
</dbReference>
<dbReference type="EMBL" id="QWIP01000171">
    <property type="protein sequence ID" value="RMY70480.1"/>
    <property type="molecule type" value="Genomic_DNA"/>
</dbReference>
<evidence type="ECO:0000256" key="6">
    <source>
        <dbReference type="SAM" id="Phobius"/>
    </source>
</evidence>
<evidence type="ECO:0000256" key="5">
    <source>
        <dbReference type="SAM" id="MobiDB-lite"/>
    </source>
</evidence>
<feature type="transmembrane region" description="Helical" evidence="6">
    <location>
        <begin position="192"/>
        <end position="212"/>
    </location>
</feature>
<keyword evidence="4 6" id="KW-0472">Membrane</keyword>
<feature type="domain" description="EamA" evidence="8">
    <location>
        <begin position="157"/>
        <end position="297"/>
    </location>
</feature>
<dbReference type="Proteomes" id="UP000269276">
    <property type="component" value="Unassembled WGS sequence"/>
</dbReference>
<feature type="transmembrane region" description="Helical" evidence="6">
    <location>
        <begin position="349"/>
        <end position="372"/>
    </location>
</feature>
<feature type="region of interest" description="Disordered" evidence="5">
    <location>
        <begin position="459"/>
        <end position="517"/>
    </location>
</feature>
<evidence type="ECO:0000256" key="3">
    <source>
        <dbReference type="ARBA" id="ARBA00022989"/>
    </source>
</evidence>